<dbReference type="InterPro" id="IPR007627">
    <property type="entry name" value="RNA_pol_sigma70_r2"/>
</dbReference>
<dbReference type="SUPFAM" id="SSF88659">
    <property type="entry name" value="Sigma3 and sigma4 domains of RNA polymerase sigma factors"/>
    <property type="match status" value="1"/>
</dbReference>
<evidence type="ECO:0000313" key="7">
    <source>
        <dbReference type="EMBL" id="PFS05070.1"/>
    </source>
</evidence>
<dbReference type="CDD" id="cd06171">
    <property type="entry name" value="Sigma70_r4"/>
    <property type="match status" value="1"/>
</dbReference>
<dbReference type="InterPro" id="IPR036388">
    <property type="entry name" value="WH-like_DNA-bd_sf"/>
</dbReference>
<evidence type="ECO:0000256" key="1">
    <source>
        <dbReference type="ARBA" id="ARBA00010641"/>
    </source>
</evidence>
<name>A0AA44QD30_BACCE</name>
<dbReference type="PANTHER" id="PTHR43133:SF60">
    <property type="entry name" value="RNA POLYMERASE SIGMA FACTOR SIGV"/>
    <property type="match status" value="1"/>
</dbReference>
<dbReference type="InterPro" id="IPR013249">
    <property type="entry name" value="RNA_pol_sigma70_r4_t2"/>
</dbReference>
<dbReference type="InterPro" id="IPR013324">
    <property type="entry name" value="RNA_pol_sigma_r3/r4-like"/>
</dbReference>
<proteinExistence type="inferred from homology"/>
<evidence type="ECO:0000313" key="8">
    <source>
        <dbReference type="Proteomes" id="UP000226357"/>
    </source>
</evidence>
<dbReference type="Gene3D" id="1.10.1740.10">
    <property type="match status" value="1"/>
</dbReference>
<dbReference type="EMBL" id="NVBO01000034">
    <property type="protein sequence ID" value="PFS05070.1"/>
    <property type="molecule type" value="Genomic_DNA"/>
</dbReference>
<dbReference type="AlphaFoldDB" id="A0AA44QD30"/>
<evidence type="ECO:0000259" key="5">
    <source>
        <dbReference type="Pfam" id="PF04542"/>
    </source>
</evidence>
<evidence type="ECO:0000259" key="6">
    <source>
        <dbReference type="Pfam" id="PF08281"/>
    </source>
</evidence>
<dbReference type="Proteomes" id="UP000226357">
    <property type="component" value="Unassembled WGS sequence"/>
</dbReference>
<keyword evidence="4" id="KW-0804">Transcription</keyword>
<dbReference type="GO" id="GO:0016987">
    <property type="term" value="F:sigma factor activity"/>
    <property type="evidence" value="ECO:0007669"/>
    <property type="project" value="UniProtKB-KW"/>
</dbReference>
<reference evidence="7 8" key="1">
    <citation type="submission" date="2017-09" db="EMBL/GenBank/DDBJ databases">
        <title>Large-scale bioinformatics analysis of Bacillus genomes uncovers conserved roles of natural products in bacterial physiology.</title>
        <authorList>
            <consortium name="Agbiome Team Llc"/>
            <person name="Bleich R.M."/>
            <person name="Grubbs K.J."/>
            <person name="Santa Maria K.C."/>
            <person name="Allen S.E."/>
            <person name="Farag S."/>
            <person name="Shank E.A."/>
            <person name="Bowers A."/>
        </authorList>
    </citation>
    <scope>NUCLEOTIDE SEQUENCE [LARGE SCALE GENOMIC DNA]</scope>
    <source>
        <strain evidence="7 8">AFS067272</strain>
    </source>
</reference>
<evidence type="ECO:0000256" key="4">
    <source>
        <dbReference type="ARBA" id="ARBA00023163"/>
    </source>
</evidence>
<evidence type="ECO:0000256" key="3">
    <source>
        <dbReference type="ARBA" id="ARBA00023082"/>
    </source>
</evidence>
<dbReference type="GO" id="GO:0006352">
    <property type="term" value="P:DNA-templated transcription initiation"/>
    <property type="evidence" value="ECO:0007669"/>
    <property type="project" value="InterPro"/>
</dbReference>
<dbReference type="Pfam" id="PF04542">
    <property type="entry name" value="Sigma70_r2"/>
    <property type="match status" value="1"/>
</dbReference>
<comment type="caution">
    <text evidence="7">The sequence shown here is derived from an EMBL/GenBank/DDBJ whole genome shotgun (WGS) entry which is preliminary data.</text>
</comment>
<dbReference type="PANTHER" id="PTHR43133">
    <property type="entry name" value="RNA POLYMERASE ECF-TYPE SIGMA FACTO"/>
    <property type="match status" value="1"/>
</dbReference>
<keyword evidence="2" id="KW-0805">Transcription regulation</keyword>
<dbReference type="GO" id="GO:0003677">
    <property type="term" value="F:DNA binding"/>
    <property type="evidence" value="ECO:0007669"/>
    <property type="project" value="InterPro"/>
</dbReference>
<dbReference type="RefSeq" id="WP_098523141.1">
    <property type="nucleotide sequence ID" value="NZ_NUYJ01000057.1"/>
</dbReference>
<evidence type="ECO:0000256" key="2">
    <source>
        <dbReference type="ARBA" id="ARBA00023015"/>
    </source>
</evidence>
<gene>
    <name evidence="7" type="ORF">COK38_05460</name>
</gene>
<dbReference type="Gene3D" id="1.10.10.10">
    <property type="entry name" value="Winged helix-like DNA-binding domain superfamily/Winged helix DNA-binding domain"/>
    <property type="match status" value="1"/>
</dbReference>
<sequence>MDEILLIQQAKKGNKEAFNQLLQPYIQKAYRTSYLILNDKGLAEDAVQESLIQTYQSMKRFNENIASFKTWFHQILIHTTLKQKRKKRFAFLQIETWFHIKDESTPEGNFLVQEETEMIMDMVRKLSMKHQVVIILFYYQELSIIEIAQVLDIKEGTVKSRLHQAREKLKEYLTKMNFKNQETEVSTWINK</sequence>
<dbReference type="InterPro" id="IPR014284">
    <property type="entry name" value="RNA_pol_sigma-70_dom"/>
</dbReference>
<protein>
    <submittedName>
        <fullName evidence="7">RNA polymerase subunit sigma-70</fullName>
    </submittedName>
</protein>
<dbReference type="InterPro" id="IPR039425">
    <property type="entry name" value="RNA_pol_sigma-70-like"/>
</dbReference>
<dbReference type="NCBIfam" id="TIGR02937">
    <property type="entry name" value="sigma70-ECF"/>
    <property type="match status" value="1"/>
</dbReference>
<organism evidence="7 8">
    <name type="scientific">Bacillus cereus</name>
    <dbReference type="NCBI Taxonomy" id="1396"/>
    <lineage>
        <taxon>Bacteria</taxon>
        <taxon>Bacillati</taxon>
        <taxon>Bacillota</taxon>
        <taxon>Bacilli</taxon>
        <taxon>Bacillales</taxon>
        <taxon>Bacillaceae</taxon>
        <taxon>Bacillus</taxon>
        <taxon>Bacillus cereus group</taxon>
    </lineage>
</organism>
<accession>A0AA44QD30</accession>
<dbReference type="InterPro" id="IPR013325">
    <property type="entry name" value="RNA_pol_sigma_r2"/>
</dbReference>
<feature type="domain" description="RNA polymerase sigma-70 region 2" evidence="5">
    <location>
        <begin position="23"/>
        <end position="88"/>
    </location>
</feature>
<dbReference type="SUPFAM" id="SSF88946">
    <property type="entry name" value="Sigma2 domain of RNA polymerase sigma factors"/>
    <property type="match status" value="1"/>
</dbReference>
<keyword evidence="3" id="KW-0731">Sigma factor</keyword>
<dbReference type="Pfam" id="PF08281">
    <property type="entry name" value="Sigma70_r4_2"/>
    <property type="match status" value="1"/>
</dbReference>
<feature type="domain" description="RNA polymerase sigma factor 70 region 4 type 2" evidence="6">
    <location>
        <begin position="117"/>
        <end position="169"/>
    </location>
</feature>
<comment type="similarity">
    <text evidence="1">Belongs to the sigma-70 factor family. ECF subfamily.</text>
</comment>